<organism evidence="1">
    <name type="scientific">uncultured Campylobacterales bacterium</name>
    <dbReference type="NCBI Taxonomy" id="352960"/>
    <lineage>
        <taxon>Bacteria</taxon>
        <taxon>Pseudomonadati</taxon>
        <taxon>Campylobacterota</taxon>
        <taxon>Epsilonproteobacteria</taxon>
        <taxon>Campylobacterales</taxon>
        <taxon>environmental samples</taxon>
    </lineage>
</organism>
<name>A0A6S6SCL9_9BACT</name>
<dbReference type="AlphaFoldDB" id="A0A6S6SCL9"/>
<dbReference type="PANTHER" id="PTHR42782:SF4">
    <property type="entry name" value="DUF455 DOMAIN-CONTAINING PROTEIN"/>
    <property type="match status" value="1"/>
</dbReference>
<dbReference type="PIRSF" id="PIRSF012318">
    <property type="entry name" value="UCP012318"/>
    <property type="match status" value="1"/>
</dbReference>
<dbReference type="InterPro" id="IPR009078">
    <property type="entry name" value="Ferritin-like_SF"/>
</dbReference>
<protein>
    <submittedName>
        <fullName evidence="1">COG2833: uncharacterized protein</fullName>
    </submittedName>
</protein>
<dbReference type="InterPro" id="IPR011197">
    <property type="entry name" value="UCP012318"/>
</dbReference>
<accession>A0A6S6SCL9</accession>
<proteinExistence type="predicted"/>
<evidence type="ECO:0000313" key="1">
    <source>
        <dbReference type="EMBL" id="CAA6801052.1"/>
    </source>
</evidence>
<dbReference type="Pfam" id="PF04305">
    <property type="entry name" value="DUF455"/>
    <property type="match status" value="1"/>
</dbReference>
<gene>
    <name evidence="1" type="ORF">HELGO_WM11025</name>
</gene>
<dbReference type="SUPFAM" id="SSF47240">
    <property type="entry name" value="Ferritin-like"/>
    <property type="match status" value="1"/>
</dbReference>
<sequence length="265" mass="30477">MEFFSSLEAILTSVKPEIKIAKFNEFFECYKTNKTTFKHNQESVVFSSPSYSEHLNVVHAKKLSKRSKLGSIEGKAYLCHSVAHIEYSAIDLALDTAYRFKNQPKEFYDDWIDVANDEIRHFLSLEKLLVKYGYTYGSFDVHSFLFETSMRCLDIVSRIAVVPRYLEASGLDSSPKVIAKLGNINDEFAKELKQSIEIILKEEVSHVKKGDFWFKYFCEQKGIDPKSYFDIVETVLPGAKKKKPYVNVSARLKSGFTQEEIDVLI</sequence>
<reference evidence="1" key="1">
    <citation type="submission" date="2020-01" db="EMBL/GenBank/DDBJ databases">
        <authorList>
            <person name="Meier V. D."/>
            <person name="Meier V D."/>
        </authorList>
    </citation>
    <scope>NUCLEOTIDE SEQUENCE</scope>
    <source>
        <strain evidence="1">HLG_WM_MAG_12</strain>
    </source>
</reference>
<dbReference type="CDD" id="cd00657">
    <property type="entry name" value="Ferritin_like"/>
    <property type="match status" value="1"/>
</dbReference>
<dbReference type="PANTHER" id="PTHR42782">
    <property type="entry name" value="SI:CH73-314G15.3"/>
    <property type="match status" value="1"/>
</dbReference>
<dbReference type="InterPro" id="IPR007402">
    <property type="entry name" value="DUF455"/>
</dbReference>
<dbReference type="EMBL" id="CACVAW010000004">
    <property type="protein sequence ID" value="CAA6801052.1"/>
    <property type="molecule type" value="Genomic_DNA"/>
</dbReference>